<name>A0A2G2VPM4_CAPBA</name>
<gene>
    <name evidence="10" type="ORF">CQW23_26730</name>
</gene>
<evidence type="ECO:0000313" key="10">
    <source>
        <dbReference type="EMBL" id="PHT34930.1"/>
    </source>
</evidence>
<keyword evidence="5" id="KW-0067">ATP-binding</keyword>
<proteinExistence type="predicted"/>
<evidence type="ECO:0000256" key="1">
    <source>
        <dbReference type="ARBA" id="ARBA00022614"/>
    </source>
</evidence>
<dbReference type="EMBL" id="MLFT02000011">
    <property type="protein sequence ID" value="PHT34930.1"/>
    <property type="molecule type" value="Genomic_DNA"/>
</dbReference>
<keyword evidence="1" id="KW-0433">Leucine-rich repeat</keyword>
<dbReference type="Pfam" id="PF23559">
    <property type="entry name" value="WHD_DRP"/>
    <property type="match status" value="1"/>
</dbReference>
<organism evidence="10 11">
    <name type="scientific">Capsicum baccatum</name>
    <name type="common">Peruvian pepper</name>
    <dbReference type="NCBI Taxonomy" id="33114"/>
    <lineage>
        <taxon>Eukaryota</taxon>
        <taxon>Viridiplantae</taxon>
        <taxon>Streptophyta</taxon>
        <taxon>Embryophyta</taxon>
        <taxon>Tracheophyta</taxon>
        <taxon>Spermatophyta</taxon>
        <taxon>Magnoliopsida</taxon>
        <taxon>eudicotyledons</taxon>
        <taxon>Gunneridae</taxon>
        <taxon>Pentapetalae</taxon>
        <taxon>asterids</taxon>
        <taxon>lamiids</taxon>
        <taxon>Solanales</taxon>
        <taxon>Solanaceae</taxon>
        <taxon>Solanoideae</taxon>
        <taxon>Capsiceae</taxon>
        <taxon>Capsicum</taxon>
    </lineage>
</organism>
<keyword evidence="4" id="KW-0611">Plant defense</keyword>
<dbReference type="InterPro" id="IPR042197">
    <property type="entry name" value="Apaf_helical"/>
</dbReference>
<evidence type="ECO:0000259" key="8">
    <source>
        <dbReference type="Pfam" id="PF23559"/>
    </source>
</evidence>
<evidence type="ECO:0000313" key="11">
    <source>
        <dbReference type="Proteomes" id="UP000224567"/>
    </source>
</evidence>
<dbReference type="InterPro" id="IPR002182">
    <property type="entry name" value="NB-ARC"/>
</dbReference>
<dbReference type="PANTHER" id="PTHR36766">
    <property type="entry name" value="PLANT BROAD-SPECTRUM MILDEW RESISTANCE PROTEIN RPW8"/>
    <property type="match status" value="1"/>
</dbReference>
<evidence type="ECO:0000256" key="5">
    <source>
        <dbReference type="ARBA" id="ARBA00022840"/>
    </source>
</evidence>
<evidence type="ECO:0000259" key="7">
    <source>
        <dbReference type="Pfam" id="PF00931"/>
    </source>
</evidence>
<feature type="coiled-coil region" evidence="6">
    <location>
        <begin position="23"/>
        <end position="77"/>
    </location>
</feature>
<dbReference type="Pfam" id="PF23598">
    <property type="entry name" value="LRR_14"/>
    <property type="match status" value="1"/>
</dbReference>
<dbReference type="GO" id="GO:0006952">
    <property type="term" value="P:defense response"/>
    <property type="evidence" value="ECO:0007669"/>
    <property type="project" value="UniProtKB-KW"/>
</dbReference>
<dbReference type="InterPro" id="IPR032675">
    <property type="entry name" value="LRR_dom_sf"/>
</dbReference>
<keyword evidence="11" id="KW-1185">Reference proteome</keyword>
<dbReference type="InterPro" id="IPR055414">
    <property type="entry name" value="LRR_R13L4/SHOC2-like"/>
</dbReference>
<reference evidence="11" key="2">
    <citation type="journal article" date="2017" name="J. Anim. Genet.">
        <title>Multiple reference genome sequences of hot pepper reveal the massive evolution of plant disease resistance genes by retroduplication.</title>
        <authorList>
            <person name="Kim S."/>
            <person name="Park J."/>
            <person name="Yeom S.-I."/>
            <person name="Kim Y.-M."/>
            <person name="Seo E."/>
            <person name="Kim K.-T."/>
            <person name="Kim M.-S."/>
            <person name="Lee J.M."/>
            <person name="Cheong K."/>
            <person name="Shin H.-S."/>
            <person name="Kim S.-B."/>
            <person name="Han K."/>
            <person name="Lee J."/>
            <person name="Park M."/>
            <person name="Lee H.-A."/>
            <person name="Lee H.-Y."/>
            <person name="Lee Y."/>
            <person name="Oh S."/>
            <person name="Lee J.H."/>
            <person name="Choi E."/>
            <person name="Choi E."/>
            <person name="Lee S.E."/>
            <person name="Jeon J."/>
            <person name="Kim H."/>
            <person name="Choi G."/>
            <person name="Song H."/>
            <person name="Lee J."/>
            <person name="Lee S.-C."/>
            <person name="Kwon J.-K."/>
            <person name="Lee H.-Y."/>
            <person name="Koo N."/>
            <person name="Hong Y."/>
            <person name="Kim R.W."/>
            <person name="Kang W.-H."/>
            <person name="Huh J.H."/>
            <person name="Kang B.-C."/>
            <person name="Yang T.-J."/>
            <person name="Lee Y.-H."/>
            <person name="Bennetzen J.L."/>
            <person name="Choi D."/>
        </authorList>
    </citation>
    <scope>NUCLEOTIDE SEQUENCE [LARGE SCALE GENOMIC DNA]</scope>
    <source>
        <strain evidence="11">cv. PBC81</strain>
    </source>
</reference>
<dbReference type="PRINTS" id="PR00364">
    <property type="entry name" value="DISEASERSIST"/>
</dbReference>
<evidence type="ECO:0000256" key="6">
    <source>
        <dbReference type="SAM" id="Coils"/>
    </source>
</evidence>
<evidence type="ECO:0000256" key="4">
    <source>
        <dbReference type="ARBA" id="ARBA00022821"/>
    </source>
</evidence>
<keyword evidence="3" id="KW-0547">Nucleotide-binding</keyword>
<dbReference type="OrthoDB" id="1300626at2759"/>
<keyword evidence="6" id="KW-0175">Coiled coil</keyword>
<dbReference type="SUPFAM" id="SSF52058">
    <property type="entry name" value="L domain-like"/>
    <property type="match status" value="1"/>
</dbReference>
<evidence type="ECO:0000256" key="2">
    <source>
        <dbReference type="ARBA" id="ARBA00022737"/>
    </source>
</evidence>
<dbReference type="InterPro" id="IPR027417">
    <property type="entry name" value="P-loop_NTPase"/>
</dbReference>
<keyword evidence="2" id="KW-0677">Repeat</keyword>
<feature type="domain" description="Disease resistance protein winged helix" evidence="8">
    <location>
        <begin position="313"/>
        <end position="365"/>
    </location>
</feature>
<dbReference type="PANTHER" id="PTHR36766:SF51">
    <property type="entry name" value="DISEASE RESISTANCE RPP13-LIKE PROTEIN 1"/>
    <property type="match status" value="1"/>
</dbReference>
<protein>
    <submittedName>
        <fullName evidence="10">Uncharacterized protein</fullName>
    </submittedName>
</protein>
<dbReference type="Gene3D" id="3.40.50.300">
    <property type="entry name" value="P-loop containing nucleotide triphosphate hydrolases"/>
    <property type="match status" value="1"/>
</dbReference>
<dbReference type="InterPro" id="IPR003591">
    <property type="entry name" value="Leu-rich_rpt_typical-subtyp"/>
</dbReference>
<dbReference type="Pfam" id="PF00931">
    <property type="entry name" value="NB-ARC"/>
    <property type="match status" value="1"/>
</dbReference>
<dbReference type="Gene3D" id="3.80.10.10">
    <property type="entry name" value="Ribonuclease Inhibitor"/>
    <property type="match status" value="1"/>
</dbReference>
<feature type="domain" description="NB-ARC" evidence="7">
    <location>
        <begin position="111"/>
        <end position="281"/>
    </location>
</feature>
<dbReference type="InterPro" id="IPR058922">
    <property type="entry name" value="WHD_DRP"/>
</dbReference>
<dbReference type="GO" id="GO:0043531">
    <property type="term" value="F:ADP binding"/>
    <property type="evidence" value="ECO:0007669"/>
    <property type="project" value="InterPro"/>
</dbReference>
<dbReference type="SUPFAM" id="SSF52540">
    <property type="entry name" value="P-loop containing nucleoside triphosphate hydrolases"/>
    <property type="match status" value="1"/>
</dbReference>
<feature type="domain" description="Disease resistance R13L4/SHOC-2-like LRR" evidence="9">
    <location>
        <begin position="385"/>
        <end position="488"/>
    </location>
</feature>
<comment type="caution">
    <text evidence="10">The sequence shown here is derived from an EMBL/GenBank/DDBJ whole genome shotgun (WGS) entry which is preliminary data.</text>
</comment>
<reference evidence="10 11" key="1">
    <citation type="journal article" date="2017" name="Genome Biol.">
        <title>New reference genome sequences of hot pepper reveal the massive evolution of plant disease-resistance genes by retroduplication.</title>
        <authorList>
            <person name="Kim S."/>
            <person name="Park J."/>
            <person name="Yeom S.I."/>
            <person name="Kim Y.M."/>
            <person name="Seo E."/>
            <person name="Kim K.T."/>
            <person name="Kim M.S."/>
            <person name="Lee J.M."/>
            <person name="Cheong K."/>
            <person name="Shin H.S."/>
            <person name="Kim S.B."/>
            <person name="Han K."/>
            <person name="Lee J."/>
            <person name="Park M."/>
            <person name="Lee H.A."/>
            <person name="Lee H.Y."/>
            <person name="Lee Y."/>
            <person name="Oh S."/>
            <person name="Lee J.H."/>
            <person name="Choi E."/>
            <person name="Choi E."/>
            <person name="Lee S.E."/>
            <person name="Jeon J."/>
            <person name="Kim H."/>
            <person name="Choi G."/>
            <person name="Song H."/>
            <person name="Lee J."/>
            <person name="Lee S.C."/>
            <person name="Kwon J.K."/>
            <person name="Lee H.Y."/>
            <person name="Koo N."/>
            <person name="Hong Y."/>
            <person name="Kim R.W."/>
            <person name="Kang W.H."/>
            <person name="Huh J.H."/>
            <person name="Kang B.C."/>
            <person name="Yang T.J."/>
            <person name="Lee Y.H."/>
            <person name="Bennetzen J.L."/>
            <person name="Choi D."/>
        </authorList>
    </citation>
    <scope>NUCLEOTIDE SEQUENCE [LARGE SCALE GENOMIC DNA]</scope>
    <source>
        <strain evidence="11">cv. PBC81</strain>
    </source>
</reference>
<dbReference type="Proteomes" id="UP000224567">
    <property type="component" value="Unassembled WGS sequence"/>
</dbReference>
<dbReference type="AlphaFoldDB" id="A0A2G2VPM4"/>
<evidence type="ECO:0000259" key="9">
    <source>
        <dbReference type="Pfam" id="PF23598"/>
    </source>
</evidence>
<sequence length="516" mass="58741">MKVGKVEKLYPEGCQLRMKEVNYEALRLKVEGQHQNLAETSNQQVSDLNLCFSDDFFLNIKEKLEDTIETLEDLQKQIGLLGLKEHFGSTKQETKRPSNSLIDESDVFGRENEIEDLIDLLLFEDANGENLTVVPIVRMGSLGKTTLAKAVYNDERVIDHFVLKSWFCVSEQYDALRITKGLLQKIRLVVDDNLNQQQVKLKESLKGKRFLVVLDDVWNDNYNEWDDLRNLFVQGNIGSKIIVTTRKESVALMMGNKQISMNSLSIDVSWSLFKRHAFKTTNPMGHSELEEVGKQIAAKCNGLPLALKTLAGMLRSKSEEDETIQDSGNQYFLELRSRSLFEKVPNPSQGNTEKFLMHDLVNDLAQIASSKLCISKRVLHIILPTLGSLRSLSLSHYEIKELPDDLFVKLKLLRFLDLYGTTIKMLPNSICVLYNLETLLLSSCYDLEELPLQMEKLINLRHLDIRNNSRLKIPLHLSKLKSLQVLVGAKFLLGGLRMEDLGEAHNLHGSLSILEL</sequence>
<dbReference type="Gene3D" id="1.10.8.430">
    <property type="entry name" value="Helical domain of apoptotic protease-activating factors"/>
    <property type="match status" value="1"/>
</dbReference>
<evidence type="ECO:0000256" key="3">
    <source>
        <dbReference type="ARBA" id="ARBA00022741"/>
    </source>
</evidence>
<accession>A0A2G2VPM4</accession>
<dbReference type="SMART" id="SM00369">
    <property type="entry name" value="LRR_TYP"/>
    <property type="match status" value="2"/>
</dbReference>